<dbReference type="PROSITE" id="PS51464">
    <property type="entry name" value="SIS"/>
    <property type="match status" value="1"/>
</dbReference>
<dbReference type="EMBL" id="JAPJZH010000007">
    <property type="protein sequence ID" value="MDA4846207.1"/>
    <property type="molecule type" value="Genomic_DNA"/>
</dbReference>
<dbReference type="InterPro" id="IPR046348">
    <property type="entry name" value="SIS_dom_sf"/>
</dbReference>
<comment type="caution">
    <text evidence="6">The sequence shown here is derived from an EMBL/GenBank/DDBJ whole genome shotgun (WGS) entry which is preliminary data.</text>
</comment>
<protein>
    <submittedName>
        <fullName evidence="6">MurR/RpiR family transcriptional regulator</fullName>
    </submittedName>
</protein>
<dbReference type="CDD" id="cd05013">
    <property type="entry name" value="SIS_RpiR"/>
    <property type="match status" value="1"/>
</dbReference>
<dbReference type="InterPro" id="IPR035472">
    <property type="entry name" value="RpiR-like_SIS"/>
</dbReference>
<dbReference type="SUPFAM" id="SSF53697">
    <property type="entry name" value="SIS domain"/>
    <property type="match status" value="1"/>
</dbReference>
<evidence type="ECO:0000256" key="1">
    <source>
        <dbReference type="ARBA" id="ARBA00023015"/>
    </source>
</evidence>
<dbReference type="PROSITE" id="PS51071">
    <property type="entry name" value="HTH_RPIR"/>
    <property type="match status" value="1"/>
</dbReference>
<keyword evidence="1" id="KW-0805">Transcription regulation</keyword>
<dbReference type="InterPro" id="IPR036388">
    <property type="entry name" value="WH-like_DNA-bd_sf"/>
</dbReference>
<gene>
    <name evidence="6" type="ORF">OOZ53_12650</name>
</gene>
<accession>A0ABT4VNE2</accession>
<name>A0ABT4VNE2_9HYPH</name>
<keyword evidence="3" id="KW-0804">Transcription</keyword>
<dbReference type="PANTHER" id="PTHR30514">
    <property type="entry name" value="GLUCOKINASE"/>
    <property type="match status" value="1"/>
</dbReference>
<dbReference type="SUPFAM" id="SSF46689">
    <property type="entry name" value="Homeodomain-like"/>
    <property type="match status" value="1"/>
</dbReference>
<reference evidence="6" key="1">
    <citation type="submission" date="2022-11" db="EMBL/GenBank/DDBJ databases">
        <title>Hoeflea poritis sp. nov., isolated from scleractinian coral Porites lutea.</title>
        <authorList>
            <person name="Zhang G."/>
            <person name="Wei Q."/>
            <person name="Cai L."/>
        </authorList>
    </citation>
    <scope>NUCLEOTIDE SEQUENCE</scope>
    <source>
        <strain evidence="6">E7-10</strain>
    </source>
</reference>
<keyword evidence="2" id="KW-0238">DNA-binding</keyword>
<evidence type="ECO:0000259" key="4">
    <source>
        <dbReference type="PROSITE" id="PS51071"/>
    </source>
</evidence>
<dbReference type="Gene3D" id="1.10.10.10">
    <property type="entry name" value="Winged helix-like DNA-binding domain superfamily/Winged helix DNA-binding domain"/>
    <property type="match status" value="1"/>
</dbReference>
<evidence type="ECO:0000256" key="2">
    <source>
        <dbReference type="ARBA" id="ARBA00023125"/>
    </source>
</evidence>
<dbReference type="InterPro" id="IPR001347">
    <property type="entry name" value="SIS_dom"/>
</dbReference>
<organism evidence="6 7">
    <name type="scientific">Hoeflea poritis</name>
    <dbReference type="NCBI Taxonomy" id="2993659"/>
    <lineage>
        <taxon>Bacteria</taxon>
        <taxon>Pseudomonadati</taxon>
        <taxon>Pseudomonadota</taxon>
        <taxon>Alphaproteobacteria</taxon>
        <taxon>Hyphomicrobiales</taxon>
        <taxon>Rhizobiaceae</taxon>
        <taxon>Hoeflea</taxon>
    </lineage>
</organism>
<dbReference type="Pfam" id="PF01380">
    <property type="entry name" value="SIS"/>
    <property type="match status" value="1"/>
</dbReference>
<dbReference type="Gene3D" id="3.40.50.10490">
    <property type="entry name" value="Glucose-6-phosphate isomerase like protein, domain 1"/>
    <property type="match status" value="1"/>
</dbReference>
<dbReference type="InterPro" id="IPR009057">
    <property type="entry name" value="Homeodomain-like_sf"/>
</dbReference>
<keyword evidence="7" id="KW-1185">Reference proteome</keyword>
<feature type="domain" description="SIS" evidence="5">
    <location>
        <begin position="134"/>
        <end position="271"/>
    </location>
</feature>
<dbReference type="PANTHER" id="PTHR30514:SF18">
    <property type="entry name" value="RPIR-FAMILY TRANSCRIPTIONAL REGULATOR"/>
    <property type="match status" value="1"/>
</dbReference>
<evidence type="ECO:0000256" key="3">
    <source>
        <dbReference type="ARBA" id="ARBA00023163"/>
    </source>
</evidence>
<proteinExistence type="predicted"/>
<dbReference type="Proteomes" id="UP001148313">
    <property type="component" value="Unassembled WGS sequence"/>
</dbReference>
<sequence>MESRVSINDLIALHYDGLSPQLKIAADYVVENHHDVASRSLRATAASSKLNPPTFSRLARALGLGSYEEMRELCRNEIKHRNISFADKATLLQLEGADDEHGEKAPFALRQAASAMRNIDQFVNDLDVARLRLVADRLVASRNVFVAGSLASVGFAQYFGYLANLAFTNWQVLGLDGIALATSLTGIKQEDAVVIIMKDPYAKRSVDAAQIAHESGAFVIVISDSMACPAFPFATHHFIVPTDSPQFFSSYIATLLLLESLMGMVIRRSGPDTSERLKEVETNNHRLGEYWPVDQLTSNRE</sequence>
<evidence type="ECO:0000313" key="7">
    <source>
        <dbReference type="Proteomes" id="UP001148313"/>
    </source>
</evidence>
<dbReference type="InterPro" id="IPR047640">
    <property type="entry name" value="RpiR-like"/>
</dbReference>
<evidence type="ECO:0000313" key="6">
    <source>
        <dbReference type="EMBL" id="MDA4846207.1"/>
    </source>
</evidence>
<feature type="domain" description="HTH rpiR-type" evidence="4">
    <location>
        <begin position="5"/>
        <end position="81"/>
    </location>
</feature>
<evidence type="ECO:0000259" key="5">
    <source>
        <dbReference type="PROSITE" id="PS51464"/>
    </source>
</evidence>
<dbReference type="RefSeq" id="WP_271089937.1">
    <property type="nucleotide sequence ID" value="NZ_JAPJZH010000007.1"/>
</dbReference>
<dbReference type="InterPro" id="IPR000281">
    <property type="entry name" value="HTH_RpiR"/>
</dbReference>